<keyword evidence="5" id="KW-0145">Chemotaxis</keyword>
<dbReference type="Pfam" id="PF01052">
    <property type="entry name" value="FliMN_C"/>
    <property type="match status" value="1"/>
</dbReference>
<proteinExistence type="inferred from homology"/>
<comment type="subcellular location">
    <subcellularLocation>
        <location evidence="1">Cell membrane</location>
        <topology evidence="1">Peripheral membrane protein</topology>
        <orientation evidence="1">Cytoplasmic side</orientation>
    </subcellularLocation>
</comment>
<dbReference type="SUPFAM" id="SSF101801">
    <property type="entry name" value="Surface presentation of antigens (SPOA)"/>
    <property type="match status" value="1"/>
</dbReference>
<keyword evidence="9" id="KW-0969">Cilium</keyword>
<evidence type="ECO:0000256" key="2">
    <source>
        <dbReference type="ARBA" id="ARBA00009226"/>
    </source>
</evidence>
<feature type="domain" description="Flagellar motor switch protein FliN-like C-terminal" evidence="8">
    <location>
        <begin position="11"/>
        <end position="80"/>
    </location>
</feature>
<dbReference type="GO" id="GO:0006935">
    <property type="term" value="P:chemotaxis"/>
    <property type="evidence" value="ECO:0007669"/>
    <property type="project" value="UniProtKB-KW"/>
</dbReference>
<keyword evidence="4" id="KW-1003">Cell membrane</keyword>
<dbReference type="GO" id="GO:0009425">
    <property type="term" value="C:bacterial-type flagellum basal body"/>
    <property type="evidence" value="ECO:0007669"/>
    <property type="project" value="InterPro"/>
</dbReference>
<keyword evidence="9" id="KW-0282">Flagellum</keyword>
<comment type="similarity">
    <text evidence="2">Belongs to the FliN/MopA/SpaO family.</text>
</comment>
<sequence>MKDTQIAKQEFGEVLFDIKVELGRKLVKVRDLLGWEKGTILKFNKTSGEPVDFLVNGKPLALGEIMVLDDKFAMRITEILDKEKLTEMYKNGMYR</sequence>
<keyword evidence="10" id="KW-1185">Reference proteome</keyword>
<evidence type="ECO:0000256" key="3">
    <source>
        <dbReference type="ARBA" id="ARBA00021897"/>
    </source>
</evidence>
<accession>A0A4R1K707</accession>
<dbReference type="PANTHER" id="PTHR43484">
    <property type="match status" value="1"/>
</dbReference>
<evidence type="ECO:0000256" key="1">
    <source>
        <dbReference type="ARBA" id="ARBA00004413"/>
    </source>
</evidence>
<dbReference type="GO" id="GO:0071973">
    <property type="term" value="P:bacterial-type flagellum-dependent cell motility"/>
    <property type="evidence" value="ECO:0007669"/>
    <property type="project" value="InterPro"/>
</dbReference>
<gene>
    <name evidence="9" type="ORF">C8D98_2497</name>
</gene>
<keyword evidence="7" id="KW-0472">Membrane</keyword>
<reference evidence="9 10" key="1">
    <citation type="submission" date="2019-03" db="EMBL/GenBank/DDBJ databases">
        <title>Genomic Encyclopedia of Type Strains, Phase IV (KMG-IV): sequencing the most valuable type-strain genomes for metagenomic binning, comparative biology and taxonomic classification.</title>
        <authorList>
            <person name="Goeker M."/>
        </authorList>
    </citation>
    <scope>NUCLEOTIDE SEQUENCE [LARGE SCALE GENOMIC DNA]</scope>
    <source>
        <strain evidence="9 10">DSM 24984</strain>
    </source>
</reference>
<dbReference type="GO" id="GO:0003774">
    <property type="term" value="F:cytoskeletal motor activity"/>
    <property type="evidence" value="ECO:0007669"/>
    <property type="project" value="InterPro"/>
</dbReference>
<keyword evidence="9" id="KW-0966">Cell projection</keyword>
<dbReference type="InterPro" id="IPR051469">
    <property type="entry name" value="FliN/MopA/SpaO"/>
</dbReference>
<evidence type="ECO:0000256" key="6">
    <source>
        <dbReference type="ARBA" id="ARBA00022779"/>
    </source>
</evidence>
<evidence type="ECO:0000256" key="7">
    <source>
        <dbReference type="ARBA" id="ARBA00023136"/>
    </source>
</evidence>
<evidence type="ECO:0000259" key="8">
    <source>
        <dbReference type="Pfam" id="PF01052"/>
    </source>
</evidence>
<evidence type="ECO:0000256" key="5">
    <source>
        <dbReference type="ARBA" id="ARBA00022500"/>
    </source>
</evidence>
<dbReference type="EMBL" id="SMGG01000006">
    <property type="protein sequence ID" value="TCK59563.1"/>
    <property type="molecule type" value="Genomic_DNA"/>
</dbReference>
<organism evidence="9 10">
    <name type="scientific">Seleniivibrio woodruffii</name>
    <dbReference type="NCBI Taxonomy" id="1078050"/>
    <lineage>
        <taxon>Bacteria</taxon>
        <taxon>Pseudomonadati</taxon>
        <taxon>Deferribacterota</taxon>
        <taxon>Deferribacteres</taxon>
        <taxon>Deferribacterales</taxon>
        <taxon>Geovibrionaceae</taxon>
        <taxon>Seleniivibrio</taxon>
    </lineage>
</organism>
<dbReference type="GO" id="GO:0005886">
    <property type="term" value="C:plasma membrane"/>
    <property type="evidence" value="ECO:0007669"/>
    <property type="project" value="UniProtKB-SubCell"/>
</dbReference>
<dbReference type="PANTHER" id="PTHR43484:SF1">
    <property type="entry name" value="FLAGELLAR MOTOR SWITCH PROTEIN FLIN"/>
    <property type="match status" value="1"/>
</dbReference>
<dbReference type="OrthoDB" id="9790303at2"/>
<protein>
    <recommendedName>
        <fullName evidence="3">Flagellar motor switch protein FliN</fullName>
    </recommendedName>
</protein>
<evidence type="ECO:0000313" key="10">
    <source>
        <dbReference type="Proteomes" id="UP000294614"/>
    </source>
</evidence>
<dbReference type="InterPro" id="IPR001172">
    <property type="entry name" value="FliN_T3SS_HrcQb"/>
</dbReference>
<evidence type="ECO:0000256" key="4">
    <source>
        <dbReference type="ARBA" id="ARBA00022475"/>
    </source>
</evidence>
<dbReference type="AlphaFoldDB" id="A0A4R1K707"/>
<dbReference type="InterPro" id="IPR001543">
    <property type="entry name" value="FliN-like_C"/>
</dbReference>
<dbReference type="PRINTS" id="PR00956">
    <property type="entry name" value="FLGMOTORFLIN"/>
</dbReference>
<evidence type="ECO:0000313" key="9">
    <source>
        <dbReference type="EMBL" id="TCK59563.1"/>
    </source>
</evidence>
<dbReference type="RefSeq" id="WP_132874470.1">
    <property type="nucleotide sequence ID" value="NZ_JAJUHT010000008.1"/>
</dbReference>
<dbReference type="Proteomes" id="UP000294614">
    <property type="component" value="Unassembled WGS sequence"/>
</dbReference>
<dbReference type="Gene3D" id="2.30.330.10">
    <property type="entry name" value="SpoA-like"/>
    <property type="match status" value="1"/>
</dbReference>
<comment type="caution">
    <text evidence="9">The sequence shown here is derived from an EMBL/GenBank/DDBJ whole genome shotgun (WGS) entry which is preliminary data.</text>
</comment>
<dbReference type="InterPro" id="IPR036429">
    <property type="entry name" value="SpoA-like_sf"/>
</dbReference>
<keyword evidence="6" id="KW-0283">Flagellar rotation</keyword>
<name>A0A4R1K707_9BACT</name>